<dbReference type="InterPro" id="IPR011990">
    <property type="entry name" value="TPR-like_helical_dom_sf"/>
</dbReference>
<feature type="chain" id="PRO_5033043875" description="Lipoprotein" evidence="2">
    <location>
        <begin position="22"/>
        <end position="356"/>
    </location>
</feature>
<organism evidence="3 4">
    <name type="scientific">Treponema pedis</name>
    <dbReference type="NCBI Taxonomy" id="409322"/>
    <lineage>
        <taxon>Bacteria</taxon>
        <taxon>Pseudomonadati</taxon>
        <taxon>Spirochaetota</taxon>
        <taxon>Spirochaetia</taxon>
        <taxon>Spirochaetales</taxon>
        <taxon>Treponemataceae</taxon>
        <taxon>Treponema</taxon>
    </lineage>
</organism>
<dbReference type="InterPro" id="IPR019734">
    <property type="entry name" value="TPR_rpt"/>
</dbReference>
<evidence type="ECO:0000313" key="3">
    <source>
        <dbReference type="EMBL" id="QOW60441.1"/>
    </source>
</evidence>
<dbReference type="Proteomes" id="UP000593915">
    <property type="component" value="Chromosome"/>
</dbReference>
<dbReference type="Gene3D" id="1.25.40.10">
    <property type="entry name" value="Tetratricopeptide repeat domain"/>
    <property type="match status" value="1"/>
</dbReference>
<sequence>MKKLTAAALLSVFFFSCSTIKQTQDAIYSGSTKTDNILIIEQIEKDIIKQYAEIKSGGNTDLSAKIKVDLDILLAVPSTDSEYKAKLYALYADYFILKKDKSAAKKMLKNAENNNPYEEYVHLAASRLILKNEERKHYLENAINQKSNSYRLICELGFVFYLMEDYTNALVNFDASLDFLPEEYTLLYGAERDYCRKFYKVDSDIKKETARILERSKILLSDMTALTQGETNALDFITGTNAWKVLMLAERLKAAGWYAADADIAKDYARRKDAALFLWHLIAGNDTELLSKYSRKYSGKKSPVKDVDSDGIYFDSVLGTVEEDVIPLVDGNKFNPEGFVSGLEFYNWLKKAEDLN</sequence>
<evidence type="ECO:0008006" key="5">
    <source>
        <dbReference type="Google" id="ProtNLM"/>
    </source>
</evidence>
<feature type="signal peptide" evidence="2">
    <location>
        <begin position="1"/>
        <end position="21"/>
    </location>
</feature>
<dbReference type="PROSITE" id="PS51257">
    <property type="entry name" value="PROKAR_LIPOPROTEIN"/>
    <property type="match status" value="1"/>
</dbReference>
<dbReference type="EMBL" id="CP061839">
    <property type="protein sequence ID" value="QOW60441.1"/>
    <property type="molecule type" value="Genomic_DNA"/>
</dbReference>
<dbReference type="PROSITE" id="PS50005">
    <property type="entry name" value="TPR"/>
    <property type="match status" value="1"/>
</dbReference>
<gene>
    <name evidence="3" type="ORF">IFE08_11575</name>
</gene>
<dbReference type="RefSeq" id="WP_024467518.1">
    <property type="nucleotide sequence ID" value="NZ_CP061839.1"/>
</dbReference>
<accession>A0A7S7AWA9</accession>
<dbReference type="AlphaFoldDB" id="A0A7S7AWA9"/>
<dbReference type="SUPFAM" id="SSF48452">
    <property type="entry name" value="TPR-like"/>
    <property type="match status" value="1"/>
</dbReference>
<reference evidence="3 4" key="1">
    <citation type="submission" date="2020-09" db="EMBL/GenBank/DDBJ databases">
        <title>Characterization of Treponema spp. from bovine digital dermatitis in Korea.</title>
        <authorList>
            <person name="Espiritu H.M."/>
            <person name="Cho Y.I."/>
            <person name="Mamuad L."/>
        </authorList>
    </citation>
    <scope>NUCLEOTIDE SEQUENCE [LARGE SCALE GENOMIC DNA]</scope>
    <source>
        <strain evidence="3 4">KS1</strain>
    </source>
</reference>
<keyword evidence="2" id="KW-0732">Signal</keyword>
<proteinExistence type="predicted"/>
<evidence type="ECO:0000256" key="1">
    <source>
        <dbReference type="PROSITE-ProRule" id="PRU00339"/>
    </source>
</evidence>
<protein>
    <recommendedName>
        <fullName evidence="5">Lipoprotein</fullName>
    </recommendedName>
</protein>
<feature type="repeat" description="TPR" evidence="1">
    <location>
        <begin position="150"/>
        <end position="183"/>
    </location>
</feature>
<evidence type="ECO:0000256" key="2">
    <source>
        <dbReference type="SAM" id="SignalP"/>
    </source>
</evidence>
<evidence type="ECO:0000313" key="4">
    <source>
        <dbReference type="Proteomes" id="UP000593915"/>
    </source>
</evidence>
<name>A0A7S7AWA9_9SPIR</name>
<keyword evidence="1" id="KW-0802">TPR repeat</keyword>